<dbReference type="InterPro" id="IPR011256">
    <property type="entry name" value="Reg_factor_effector_dom_sf"/>
</dbReference>
<gene>
    <name evidence="2" type="ORF">V1I91_20600</name>
</gene>
<dbReference type="Proteomes" id="UP001356308">
    <property type="component" value="Unassembled WGS sequence"/>
</dbReference>
<protein>
    <submittedName>
        <fullName evidence="2">GyrI-like domain-containing protein</fullName>
    </submittedName>
</protein>
<comment type="caution">
    <text evidence="2">The sequence shown here is derived from an EMBL/GenBank/DDBJ whole genome shotgun (WGS) entry which is preliminary data.</text>
</comment>
<dbReference type="InterPro" id="IPR010499">
    <property type="entry name" value="AraC_E-bd"/>
</dbReference>
<accession>A0ABU7IZY8</accession>
<dbReference type="EMBL" id="JAZDDG010000014">
    <property type="protein sequence ID" value="MEE1978488.1"/>
    <property type="molecule type" value="Genomic_DNA"/>
</dbReference>
<name>A0ABU7IZY8_9FLAO</name>
<dbReference type="Gene3D" id="3.20.80.10">
    <property type="entry name" value="Regulatory factor, effector binding domain"/>
    <property type="match status" value="1"/>
</dbReference>
<keyword evidence="3" id="KW-1185">Reference proteome</keyword>
<evidence type="ECO:0000259" key="1">
    <source>
        <dbReference type="SMART" id="SM00871"/>
    </source>
</evidence>
<dbReference type="Pfam" id="PF14526">
    <property type="entry name" value="Cass2"/>
    <property type="match status" value="1"/>
</dbReference>
<dbReference type="InterPro" id="IPR029441">
    <property type="entry name" value="Cass2"/>
</dbReference>
<dbReference type="RefSeq" id="WP_272653134.1">
    <property type="nucleotide sequence ID" value="NZ_JAZDDG010000014.1"/>
</dbReference>
<dbReference type="PANTHER" id="PTHR36444:SF3">
    <property type="entry name" value="TRANSCRIPTIONAL ACTIVATOR, PUTATIVE-RELATED"/>
    <property type="match status" value="1"/>
</dbReference>
<evidence type="ECO:0000313" key="2">
    <source>
        <dbReference type="EMBL" id="MEE1978488.1"/>
    </source>
</evidence>
<dbReference type="SUPFAM" id="SSF55136">
    <property type="entry name" value="Probable bacterial effector-binding domain"/>
    <property type="match status" value="1"/>
</dbReference>
<dbReference type="PANTHER" id="PTHR36444">
    <property type="entry name" value="TRANSCRIPTIONAL REGULATOR PROTEIN YOBU-RELATED"/>
    <property type="match status" value="1"/>
</dbReference>
<reference evidence="2 3" key="1">
    <citation type="submission" date="2024-01" db="EMBL/GenBank/DDBJ databases">
        <title>Maribacter spp. originated from different algae showed divergent polysaccharides utilization ability.</title>
        <authorList>
            <person name="Wang H."/>
            <person name="Wu Y."/>
        </authorList>
    </citation>
    <scope>NUCLEOTIDE SEQUENCE [LARGE SCALE GENOMIC DNA]</scope>
    <source>
        <strain evidence="2 3">PR1</strain>
    </source>
</reference>
<evidence type="ECO:0000313" key="3">
    <source>
        <dbReference type="Proteomes" id="UP001356308"/>
    </source>
</evidence>
<proteinExistence type="predicted"/>
<feature type="domain" description="AraC effector-binding" evidence="1">
    <location>
        <begin position="5"/>
        <end position="141"/>
    </location>
</feature>
<dbReference type="SMART" id="SM00871">
    <property type="entry name" value="AraC_E_bind"/>
    <property type="match status" value="1"/>
</dbReference>
<organism evidence="2 3">
    <name type="scientific">Maribacter cobaltidurans</name>
    <dbReference type="NCBI Taxonomy" id="1178778"/>
    <lineage>
        <taxon>Bacteria</taxon>
        <taxon>Pseudomonadati</taxon>
        <taxon>Bacteroidota</taxon>
        <taxon>Flavobacteriia</taxon>
        <taxon>Flavobacteriales</taxon>
        <taxon>Flavobacteriaceae</taxon>
        <taxon>Maribacter</taxon>
    </lineage>
</organism>
<dbReference type="InterPro" id="IPR053182">
    <property type="entry name" value="YobU-like_regulator"/>
</dbReference>
<sequence length="143" mass="17064">MRLSMNLIENRTVELWSKSFPKLSHVKNRTSKDYISLQNYPKGYFKDFDPTRNFEKWATVEVSEVTELPKEMKHFVLGEGDYAVFEYKGPSNDSKIFQYIFNEWLPSSPYELDNRPHFEVLGEKYRNNNPNSEEEIWIPIQSK</sequence>